<reference evidence="2 3" key="1">
    <citation type="submission" date="2020-02" db="EMBL/GenBank/DDBJ databases">
        <authorList>
            <person name="Ferguson B K."/>
        </authorList>
    </citation>
    <scope>NUCLEOTIDE SEQUENCE [LARGE SCALE GENOMIC DNA]</scope>
</reference>
<evidence type="ECO:0000256" key="1">
    <source>
        <dbReference type="SAM" id="MobiDB-lite"/>
    </source>
</evidence>
<sequence>PRKRKYRALSADFPPPVSVPAENEPPGSAGPSRAATRTPGRFRSIFRHVRRAVVRVRRNRHSRRGGRGAHFQQKLIHIAFRRVGFFLPPSDDIQRSVRLVGLSRPALYSAFAARSP</sequence>
<evidence type="ECO:0000313" key="3">
    <source>
        <dbReference type="Proteomes" id="UP000479000"/>
    </source>
</evidence>
<organism evidence="2 3">
    <name type="scientific">Nesidiocoris tenuis</name>
    <dbReference type="NCBI Taxonomy" id="355587"/>
    <lineage>
        <taxon>Eukaryota</taxon>
        <taxon>Metazoa</taxon>
        <taxon>Ecdysozoa</taxon>
        <taxon>Arthropoda</taxon>
        <taxon>Hexapoda</taxon>
        <taxon>Insecta</taxon>
        <taxon>Pterygota</taxon>
        <taxon>Neoptera</taxon>
        <taxon>Paraneoptera</taxon>
        <taxon>Hemiptera</taxon>
        <taxon>Heteroptera</taxon>
        <taxon>Panheteroptera</taxon>
        <taxon>Cimicomorpha</taxon>
        <taxon>Miridae</taxon>
        <taxon>Dicyphina</taxon>
        <taxon>Nesidiocoris</taxon>
    </lineage>
</organism>
<feature type="region of interest" description="Disordered" evidence="1">
    <location>
        <begin position="1"/>
        <end position="39"/>
    </location>
</feature>
<name>A0A6H5H0B0_9HEMI</name>
<gene>
    <name evidence="2" type="ORF">NTEN_LOCUS13958</name>
</gene>
<dbReference type="AlphaFoldDB" id="A0A6H5H0B0"/>
<evidence type="ECO:0000313" key="2">
    <source>
        <dbReference type="EMBL" id="CAB0008727.1"/>
    </source>
</evidence>
<feature type="non-terminal residue" evidence="2">
    <location>
        <position position="1"/>
    </location>
</feature>
<accession>A0A6H5H0B0</accession>
<dbReference type="EMBL" id="CADCXU010020677">
    <property type="protein sequence ID" value="CAB0008727.1"/>
    <property type="molecule type" value="Genomic_DNA"/>
</dbReference>
<keyword evidence="3" id="KW-1185">Reference proteome</keyword>
<proteinExistence type="predicted"/>
<protein>
    <submittedName>
        <fullName evidence="2">Uncharacterized protein</fullName>
    </submittedName>
</protein>
<dbReference type="Proteomes" id="UP000479000">
    <property type="component" value="Unassembled WGS sequence"/>
</dbReference>